<keyword evidence="1" id="KW-1133">Transmembrane helix</keyword>
<evidence type="ECO:0000256" key="1">
    <source>
        <dbReference type="SAM" id="Phobius"/>
    </source>
</evidence>
<dbReference type="Proteomes" id="UP000033423">
    <property type="component" value="Unassembled WGS sequence"/>
</dbReference>
<organism evidence="2 3">
    <name type="scientific">Candidatus Magnetobacterium bavaricum</name>
    <dbReference type="NCBI Taxonomy" id="29290"/>
    <lineage>
        <taxon>Bacteria</taxon>
        <taxon>Pseudomonadati</taxon>
        <taxon>Nitrospirota</taxon>
        <taxon>Thermodesulfovibrionia</taxon>
        <taxon>Thermodesulfovibrionales</taxon>
        <taxon>Candidatus Magnetobacteriaceae</taxon>
        <taxon>Candidatus Magnetobacterium</taxon>
    </lineage>
</organism>
<sequence>MVFTGDTITYSVEVDPPKDVELQFPAYTTGSDNLTIVDESIHQSGFFKKSTIKRYKLRSYTPGIYRLPPATVKYKSRQAKEYTEAKTNEVTVEVKSAQDKTPATDIRDIKDLRGGKVLWPYIIAGAVTLLIAAIALYLIRRRRAIKAPPAIIQRPAHELAYEALERLKASTLLQDGLVKEYFIELSAIVRHYIEDRFLLRAPEMTTEEFLGKMRDARQLSESQKALLGDFLQRCDMVKFARYGPDPEEIQESFNAAMRFVDETRPLPQAASHTKDSQA</sequence>
<evidence type="ECO:0000313" key="2">
    <source>
        <dbReference type="EMBL" id="KJU84419.1"/>
    </source>
</evidence>
<comment type="caution">
    <text evidence="2">The sequence shown here is derived from an EMBL/GenBank/DDBJ whole genome shotgun (WGS) entry which is preliminary data.</text>
</comment>
<proteinExistence type="predicted"/>
<keyword evidence="1" id="KW-0812">Transmembrane</keyword>
<dbReference type="EMBL" id="LACI01001461">
    <property type="protein sequence ID" value="KJU84419.1"/>
    <property type="molecule type" value="Genomic_DNA"/>
</dbReference>
<keyword evidence="3" id="KW-1185">Reference proteome</keyword>
<dbReference type="AlphaFoldDB" id="A0A0F3GR47"/>
<reference evidence="2 3" key="1">
    <citation type="submission" date="2015-02" db="EMBL/GenBank/DDBJ databases">
        <title>Single-cell genomics of uncultivated deep-branching MTB reveals a conserved set of magnetosome genes.</title>
        <authorList>
            <person name="Kolinko S."/>
            <person name="Richter M."/>
            <person name="Glockner F.O."/>
            <person name="Brachmann A."/>
            <person name="Schuler D."/>
        </authorList>
    </citation>
    <scope>NUCLEOTIDE SEQUENCE [LARGE SCALE GENOMIC DNA]</scope>
    <source>
        <strain evidence="2">TM-1</strain>
    </source>
</reference>
<accession>A0A0F3GR47</accession>
<feature type="transmembrane region" description="Helical" evidence="1">
    <location>
        <begin position="118"/>
        <end position="139"/>
    </location>
</feature>
<protein>
    <submittedName>
        <fullName evidence="2">Uncharacterized protein</fullName>
    </submittedName>
</protein>
<keyword evidence="1" id="KW-0472">Membrane</keyword>
<gene>
    <name evidence="2" type="ORF">MBAV_003384</name>
</gene>
<evidence type="ECO:0000313" key="3">
    <source>
        <dbReference type="Proteomes" id="UP000033423"/>
    </source>
</evidence>
<name>A0A0F3GR47_9BACT</name>